<proteinExistence type="inferred from homology"/>
<comment type="caution">
    <text evidence="5">The sequence shown here is derived from an EMBL/GenBank/DDBJ whole genome shotgun (WGS) entry which is preliminary data.</text>
</comment>
<feature type="domain" description="Tify" evidence="4">
    <location>
        <begin position="39"/>
        <end position="73"/>
    </location>
</feature>
<comment type="similarity">
    <text evidence="1 2">Belongs to the TIFY/JAZ family.</text>
</comment>
<accession>A0A2P6Q5M7</accession>
<sequence length="136" mass="15165">MRRNCNLELCLNTSGANSGFPLRNHHDRRAVLESSSGTPRQQQQPLTIFYDGVMCVSDVTELKARSILFLANKEMEERLKSSPSPSPSPSPCASTSEPSSPSLQSPICSPSMKKSLQTFLQKRKYRIQATSHPYNH</sequence>
<comment type="function">
    <text evidence="2">Repressor of jasmonate responses.</text>
</comment>
<reference evidence="5 6" key="1">
    <citation type="journal article" date="2018" name="Nat. Genet.">
        <title>The Rosa genome provides new insights in the design of modern roses.</title>
        <authorList>
            <person name="Bendahmane M."/>
        </authorList>
    </citation>
    <scope>NUCLEOTIDE SEQUENCE [LARGE SCALE GENOMIC DNA]</scope>
    <source>
        <strain evidence="6">cv. Old Blush</strain>
    </source>
</reference>
<feature type="compositionally biased region" description="Low complexity" evidence="3">
    <location>
        <begin position="91"/>
        <end position="106"/>
    </location>
</feature>
<dbReference type="PANTHER" id="PTHR33077">
    <property type="entry name" value="PROTEIN TIFY 4A-RELATED-RELATED"/>
    <property type="match status" value="1"/>
</dbReference>
<dbReference type="SMART" id="SM00979">
    <property type="entry name" value="TIFY"/>
    <property type="match status" value="1"/>
</dbReference>
<evidence type="ECO:0000256" key="3">
    <source>
        <dbReference type="SAM" id="MobiDB-lite"/>
    </source>
</evidence>
<keyword evidence="2" id="KW-1184">Jasmonic acid signaling pathway</keyword>
<dbReference type="GO" id="GO:0005634">
    <property type="term" value="C:nucleus"/>
    <property type="evidence" value="ECO:0007669"/>
    <property type="project" value="UniProtKB-SubCell"/>
</dbReference>
<dbReference type="GO" id="GO:0031347">
    <property type="term" value="P:regulation of defense response"/>
    <property type="evidence" value="ECO:0007669"/>
    <property type="project" value="UniProtKB-UniRule"/>
</dbReference>
<comment type="subcellular location">
    <subcellularLocation>
        <location evidence="2">Nucleus</location>
    </subcellularLocation>
</comment>
<dbReference type="GO" id="GO:0009611">
    <property type="term" value="P:response to wounding"/>
    <property type="evidence" value="ECO:0007669"/>
    <property type="project" value="UniProtKB-UniRule"/>
</dbReference>
<dbReference type="GO" id="GO:2000022">
    <property type="term" value="P:regulation of jasmonic acid mediated signaling pathway"/>
    <property type="evidence" value="ECO:0007669"/>
    <property type="project" value="UniProtKB-UniRule"/>
</dbReference>
<comment type="domain">
    <text evidence="2">The jas domain is required for interaction with COI1.</text>
</comment>
<dbReference type="InterPro" id="IPR010399">
    <property type="entry name" value="Tify_dom"/>
</dbReference>
<dbReference type="OMA" id="MFPGHRQ"/>
<dbReference type="InterPro" id="IPR040390">
    <property type="entry name" value="TIFY/JAZ"/>
</dbReference>
<dbReference type="Gramene" id="PRQ29483">
    <property type="protein sequence ID" value="PRQ29483"/>
    <property type="gene ID" value="RchiOBHm_Chr5g0014381"/>
</dbReference>
<name>A0A2P6Q5M7_ROSCH</name>
<feature type="region of interest" description="Disordered" evidence="3">
    <location>
        <begin position="76"/>
        <end position="110"/>
    </location>
</feature>
<keyword evidence="2" id="KW-0539">Nucleus</keyword>
<dbReference type="STRING" id="74649.A0A2P6Q5M7"/>
<evidence type="ECO:0000313" key="6">
    <source>
        <dbReference type="Proteomes" id="UP000238479"/>
    </source>
</evidence>
<evidence type="ECO:0000313" key="5">
    <source>
        <dbReference type="EMBL" id="PRQ29483.1"/>
    </source>
</evidence>
<organism evidence="5 6">
    <name type="scientific">Rosa chinensis</name>
    <name type="common">China rose</name>
    <dbReference type="NCBI Taxonomy" id="74649"/>
    <lineage>
        <taxon>Eukaryota</taxon>
        <taxon>Viridiplantae</taxon>
        <taxon>Streptophyta</taxon>
        <taxon>Embryophyta</taxon>
        <taxon>Tracheophyta</taxon>
        <taxon>Spermatophyta</taxon>
        <taxon>Magnoliopsida</taxon>
        <taxon>eudicotyledons</taxon>
        <taxon>Gunneridae</taxon>
        <taxon>Pentapetalae</taxon>
        <taxon>rosids</taxon>
        <taxon>fabids</taxon>
        <taxon>Rosales</taxon>
        <taxon>Rosaceae</taxon>
        <taxon>Rosoideae</taxon>
        <taxon>Rosoideae incertae sedis</taxon>
        <taxon>Rosa</taxon>
    </lineage>
</organism>
<dbReference type="Proteomes" id="UP000238479">
    <property type="component" value="Chromosome 5"/>
</dbReference>
<keyword evidence="6" id="KW-1185">Reference proteome</keyword>
<evidence type="ECO:0000256" key="2">
    <source>
        <dbReference type="RuleBase" id="RU369065"/>
    </source>
</evidence>
<dbReference type="Pfam" id="PF09425">
    <property type="entry name" value="Jas_motif"/>
    <property type="match status" value="1"/>
</dbReference>
<dbReference type="OrthoDB" id="782771at2759"/>
<dbReference type="PANTHER" id="PTHR33077:SF17">
    <property type="entry name" value="PROTEIN TIFY 5B"/>
    <property type="match status" value="1"/>
</dbReference>
<dbReference type="Pfam" id="PF06200">
    <property type="entry name" value="tify"/>
    <property type="match status" value="1"/>
</dbReference>
<evidence type="ECO:0000259" key="4">
    <source>
        <dbReference type="PROSITE" id="PS51320"/>
    </source>
</evidence>
<protein>
    <recommendedName>
        <fullName evidence="2">Protein TIFY</fullName>
    </recommendedName>
    <alternativeName>
        <fullName evidence="2">Jasmonate ZIM domain-containing protein</fullName>
    </alternativeName>
</protein>
<dbReference type="EMBL" id="PDCK01000043">
    <property type="protein sequence ID" value="PRQ29483.1"/>
    <property type="molecule type" value="Genomic_DNA"/>
</dbReference>
<gene>
    <name evidence="5" type="ORF">RchiOBHm_Chr5g0014381</name>
</gene>
<dbReference type="InterPro" id="IPR018467">
    <property type="entry name" value="CCT_CS"/>
</dbReference>
<evidence type="ECO:0000256" key="1">
    <source>
        <dbReference type="ARBA" id="ARBA00008614"/>
    </source>
</evidence>
<dbReference type="PROSITE" id="PS51320">
    <property type="entry name" value="TIFY"/>
    <property type="match status" value="1"/>
</dbReference>
<dbReference type="AlphaFoldDB" id="A0A2P6Q5M7"/>